<keyword evidence="3" id="KW-1185">Reference proteome</keyword>
<dbReference type="AlphaFoldDB" id="A0A4Z2FSD0"/>
<organism evidence="2 3">
    <name type="scientific">Liparis tanakae</name>
    <name type="common">Tanaka's snailfish</name>
    <dbReference type="NCBI Taxonomy" id="230148"/>
    <lineage>
        <taxon>Eukaryota</taxon>
        <taxon>Metazoa</taxon>
        <taxon>Chordata</taxon>
        <taxon>Craniata</taxon>
        <taxon>Vertebrata</taxon>
        <taxon>Euteleostomi</taxon>
        <taxon>Actinopterygii</taxon>
        <taxon>Neopterygii</taxon>
        <taxon>Teleostei</taxon>
        <taxon>Neoteleostei</taxon>
        <taxon>Acanthomorphata</taxon>
        <taxon>Eupercaria</taxon>
        <taxon>Perciformes</taxon>
        <taxon>Cottioidei</taxon>
        <taxon>Cottales</taxon>
        <taxon>Liparidae</taxon>
        <taxon>Liparis</taxon>
    </lineage>
</organism>
<name>A0A4Z2FSD0_9TELE</name>
<protein>
    <submittedName>
        <fullName evidence="2">Uncharacterized protein</fullName>
    </submittedName>
</protein>
<feature type="compositionally biased region" description="Basic and acidic residues" evidence="1">
    <location>
        <begin position="1"/>
        <end position="10"/>
    </location>
</feature>
<gene>
    <name evidence="2" type="ORF">EYF80_045903</name>
</gene>
<reference evidence="2 3" key="1">
    <citation type="submission" date="2019-03" db="EMBL/GenBank/DDBJ databases">
        <title>First draft genome of Liparis tanakae, snailfish: a comprehensive survey of snailfish specific genes.</title>
        <authorList>
            <person name="Kim W."/>
            <person name="Song I."/>
            <person name="Jeong J.-H."/>
            <person name="Kim D."/>
            <person name="Kim S."/>
            <person name="Ryu S."/>
            <person name="Song J.Y."/>
            <person name="Lee S.K."/>
        </authorList>
    </citation>
    <scope>NUCLEOTIDE SEQUENCE [LARGE SCALE GENOMIC DNA]</scope>
    <source>
        <tissue evidence="2">Muscle</tissue>
    </source>
</reference>
<proteinExistence type="predicted"/>
<comment type="caution">
    <text evidence="2">The sequence shown here is derived from an EMBL/GenBank/DDBJ whole genome shotgun (WGS) entry which is preliminary data.</text>
</comment>
<feature type="region of interest" description="Disordered" evidence="1">
    <location>
        <begin position="1"/>
        <end position="22"/>
    </location>
</feature>
<dbReference type="Proteomes" id="UP000314294">
    <property type="component" value="Unassembled WGS sequence"/>
</dbReference>
<evidence type="ECO:0000313" key="2">
    <source>
        <dbReference type="EMBL" id="TNN43911.1"/>
    </source>
</evidence>
<sequence>MSSWSHEVHGSEAPPYPHTHLQDSHRIATFTRPPLYDKPAQFLVTTPTKYVQFLCTLHGLAFGVRLCRTGTGTDATVPPRAAPIALPRDSHAAPWSRAAPPAVGRHPSTSSLPRSARLMPSEVAGPVRPELHIYPAAHVTPRGRGEARRSQNSPNSERGPERFGFQ</sequence>
<accession>A0A4Z2FSD0</accession>
<dbReference type="EMBL" id="SRLO01000938">
    <property type="protein sequence ID" value="TNN43911.1"/>
    <property type="molecule type" value="Genomic_DNA"/>
</dbReference>
<feature type="region of interest" description="Disordered" evidence="1">
    <location>
        <begin position="78"/>
        <end position="166"/>
    </location>
</feature>
<evidence type="ECO:0000256" key="1">
    <source>
        <dbReference type="SAM" id="MobiDB-lite"/>
    </source>
</evidence>
<evidence type="ECO:0000313" key="3">
    <source>
        <dbReference type="Proteomes" id="UP000314294"/>
    </source>
</evidence>